<dbReference type="EMBL" id="DF977446">
    <property type="protein sequence ID" value="GAW25078.1"/>
    <property type="molecule type" value="Genomic_DNA"/>
</dbReference>
<evidence type="ECO:0000313" key="3">
    <source>
        <dbReference type="Proteomes" id="UP000054516"/>
    </source>
</evidence>
<organism evidence="2">
    <name type="scientific">Rosellinia necatrix</name>
    <name type="common">White root-rot fungus</name>
    <dbReference type="NCBI Taxonomy" id="77044"/>
    <lineage>
        <taxon>Eukaryota</taxon>
        <taxon>Fungi</taxon>
        <taxon>Dikarya</taxon>
        <taxon>Ascomycota</taxon>
        <taxon>Pezizomycotina</taxon>
        <taxon>Sordariomycetes</taxon>
        <taxon>Xylariomycetidae</taxon>
        <taxon>Xylariales</taxon>
        <taxon>Xylariaceae</taxon>
        <taxon>Rosellinia</taxon>
    </lineage>
</organism>
<protein>
    <submittedName>
        <fullName evidence="2">Uncharacterized protein</fullName>
    </submittedName>
</protein>
<sequence length="99" mass="10735">MAAASPLVQATRHSTPTGIPPERKTSSSSSSSSWLRSIFRLSIFGSPRAPPKATQDLGFPGQHAVVELGSPETHRGIRRRPAPHRKLARRQPGAYLSLE</sequence>
<accession>A0A1S8A4P5</accession>
<dbReference type="Proteomes" id="UP000054516">
    <property type="component" value="Unassembled WGS sequence"/>
</dbReference>
<name>A0A1S8A4P5_ROSNE</name>
<feature type="region of interest" description="Disordered" evidence="1">
    <location>
        <begin position="1"/>
        <end position="33"/>
    </location>
</feature>
<feature type="compositionally biased region" description="Basic residues" evidence="1">
    <location>
        <begin position="76"/>
        <end position="89"/>
    </location>
</feature>
<feature type="region of interest" description="Disordered" evidence="1">
    <location>
        <begin position="51"/>
        <end position="99"/>
    </location>
</feature>
<proteinExistence type="predicted"/>
<gene>
    <name evidence="2" type="ORF">SAMD00023353_0103390</name>
</gene>
<reference evidence="2" key="1">
    <citation type="submission" date="2016-03" db="EMBL/GenBank/DDBJ databases">
        <title>Draft genome sequence of Rosellinia necatrix.</title>
        <authorList>
            <person name="Kanematsu S."/>
        </authorList>
    </citation>
    <scope>NUCLEOTIDE SEQUENCE [LARGE SCALE GENOMIC DNA]</scope>
    <source>
        <strain evidence="2">W97</strain>
    </source>
</reference>
<dbReference type="AlphaFoldDB" id="A0A1S8A4P5"/>
<keyword evidence="3" id="KW-1185">Reference proteome</keyword>
<evidence type="ECO:0000256" key="1">
    <source>
        <dbReference type="SAM" id="MobiDB-lite"/>
    </source>
</evidence>
<evidence type="ECO:0000313" key="2">
    <source>
        <dbReference type="EMBL" id="GAW25078.1"/>
    </source>
</evidence>